<proteinExistence type="predicted"/>
<sequence length="34" mass="3998">MTGWAGSRLGSGLMTMQLHSRIFKSPDYRRLEWQ</sequence>
<reference evidence="1" key="2">
    <citation type="journal article" date="2015" name="Data Brief">
        <title>Shoot transcriptome of the giant reed, Arundo donax.</title>
        <authorList>
            <person name="Barrero R.A."/>
            <person name="Guerrero F.D."/>
            <person name="Moolhuijzen P."/>
            <person name="Goolsby J.A."/>
            <person name="Tidwell J."/>
            <person name="Bellgard S.E."/>
            <person name="Bellgard M.I."/>
        </authorList>
    </citation>
    <scope>NUCLEOTIDE SEQUENCE</scope>
    <source>
        <tissue evidence="1">Shoot tissue taken approximately 20 cm above the soil surface</tissue>
    </source>
</reference>
<organism evidence="1">
    <name type="scientific">Arundo donax</name>
    <name type="common">Giant reed</name>
    <name type="synonym">Donax arundinaceus</name>
    <dbReference type="NCBI Taxonomy" id="35708"/>
    <lineage>
        <taxon>Eukaryota</taxon>
        <taxon>Viridiplantae</taxon>
        <taxon>Streptophyta</taxon>
        <taxon>Embryophyta</taxon>
        <taxon>Tracheophyta</taxon>
        <taxon>Spermatophyta</taxon>
        <taxon>Magnoliopsida</taxon>
        <taxon>Liliopsida</taxon>
        <taxon>Poales</taxon>
        <taxon>Poaceae</taxon>
        <taxon>PACMAD clade</taxon>
        <taxon>Arundinoideae</taxon>
        <taxon>Arundineae</taxon>
        <taxon>Arundo</taxon>
    </lineage>
</organism>
<dbReference type="AlphaFoldDB" id="A0A0A9DJM2"/>
<accession>A0A0A9DJM2</accession>
<dbReference type="EMBL" id="GBRH01209904">
    <property type="protein sequence ID" value="JAD87991.1"/>
    <property type="molecule type" value="Transcribed_RNA"/>
</dbReference>
<reference evidence="1" key="1">
    <citation type="submission" date="2014-09" db="EMBL/GenBank/DDBJ databases">
        <authorList>
            <person name="Magalhaes I.L.F."/>
            <person name="Oliveira U."/>
            <person name="Santos F.R."/>
            <person name="Vidigal T.H.D.A."/>
            <person name="Brescovit A.D."/>
            <person name="Santos A.J."/>
        </authorList>
    </citation>
    <scope>NUCLEOTIDE SEQUENCE</scope>
    <source>
        <tissue evidence="1">Shoot tissue taken approximately 20 cm above the soil surface</tissue>
    </source>
</reference>
<name>A0A0A9DJM2_ARUDO</name>
<evidence type="ECO:0000313" key="1">
    <source>
        <dbReference type="EMBL" id="JAD87991.1"/>
    </source>
</evidence>
<protein>
    <submittedName>
        <fullName evidence="1">Uncharacterized protein</fullName>
    </submittedName>
</protein>